<dbReference type="AlphaFoldDB" id="A0AAN8JYW4"/>
<reference evidence="10 11" key="1">
    <citation type="submission" date="2024-01" db="EMBL/GenBank/DDBJ databases">
        <title>The genome of the rayed Mediterranean limpet Patella caerulea (Linnaeus, 1758).</title>
        <authorList>
            <person name="Anh-Thu Weber A."/>
            <person name="Halstead-Nussloch G."/>
        </authorList>
    </citation>
    <scope>NUCLEOTIDE SEQUENCE [LARGE SCALE GENOMIC DNA]</scope>
    <source>
        <strain evidence="10">AATW-2023a</strain>
        <tissue evidence="10">Whole specimen</tissue>
    </source>
</reference>
<dbReference type="PANTHER" id="PTHR12929">
    <property type="entry name" value="SOLUTE CARRIER FAMILY 52"/>
    <property type="match status" value="1"/>
</dbReference>
<comment type="subcellular location">
    <subcellularLocation>
        <location evidence="2 9">Cell membrane</location>
        <topology evidence="2 9">Multi-pass membrane protein</topology>
    </subcellularLocation>
</comment>
<keyword evidence="6 9" id="KW-0812">Transmembrane</keyword>
<keyword evidence="11" id="KW-1185">Reference proteome</keyword>
<proteinExistence type="inferred from homology"/>
<dbReference type="Proteomes" id="UP001347796">
    <property type="component" value="Unassembled WGS sequence"/>
</dbReference>
<evidence type="ECO:0000256" key="3">
    <source>
        <dbReference type="ARBA" id="ARBA00006366"/>
    </source>
</evidence>
<organism evidence="10 11">
    <name type="scientific">Patella caerulea</name>
    <name type="common">Rayed Mediterranean limpet</name>
    <dbReference type="NCBI Taxonomy" id="87958"/>
    <lineage>
        <taxon>Eukaryota</taxon>
        <taxon>Metazoa</taxon>
        <taxon>Spiralia</taxon>
        <taxon>Lophotrochozoa</taxon>
        <taxon>Mollusca</taxon>
        <taxon>Gastropoda</taxon>
        <taxon>Patellogastropoda</taxon>
        <taxon>Patelloidea</taxon>
        <taxon>Patellidae</taxon>
        <taxon>Patella</taxon>
    </lineage>
</organism>
<sequence length="482" mass="53103">MGCTIASKDINIVVYILVAVFAISSWVDINGLWVELPILVQKLPEQWNLPSYMAIIIQIANIGPLAFTISNYFWPSKVRETPVIYVIITVGAIACLLLAFFWNTVTIVAGNLHSTALLTLQFFLAIVDCTSSVAFYPFMALFKPQYMTALFIGESLSGLLPSMMALGQGAGQMRCVNSTSAKNITINGTVVNMTTEYNAFPVYEQPKFSIEIFFFVLFGMMILSGLAFTLLNYLPYCQKEHLSETDSIGTSSDIAETEDTYELSDNHDRFFINAASEIDSQSALLSGRVKKQIAIQGEKTEHVNEKTYEQTISAFRFTVLAMMTTWINALMNGTMPSIQAYSCLPYGNDPYHFAVSLSNIACPLSCFLAFFVQVTSLSKLLFLTLVGSGFASYIMAMAVMSPTPLLIDKPAGAPLIVTAWVFMSFILTYSKVSVASGFRVGGRKALLWCGVFTQIGSAVGALVMFILINVQHYFQQAEMCKS</sequence>
<feature type="transmembrane region" description="Helical" evidence="9">
    <location>
        <begin position="83"/>
        <end position="102"/>
    </location>
</feature>
<evidence type="ECO:0000256" key="4">
    <source>
        <dbReference type="ARBA" id="ARBA00022448"/>
    </source>
</evidence>
<feature type="transmembrane region" description="Helical" evidence="9">
    <location>
        <begin position="149"/>
        <end position="170"/>
    </location>
</feature>
<feature type="transmembrane region" description="Helical" evidence="9">
    <location>
        <begin position="12"/>
        <end position="33"/>
    </location>
</feature>
<dbReference type="GO" id="GO:0005886">
    <property type="term" value="C:plasma membrane"/>
    <property type="evidence" value="ECO:0007669"/>
    <property type="project" value="UniProtKB-SubCell"/>
</dbReference>
<evidence type="ECO:0000256" key="6">
    <source>
        <dbReference type="ARBA" id="ARBA00022692"/>
    </source>
</evidence>
<dbReference type="EMBL" id="JAZGQO010000006">
    <property type="protein sequence ID" value="KAK6185379.1"/>
    <property type="molecule type" value="Genomic_DNA"/>
</dbReference>
<keyword evidence="8 9" id="KW-0472">Membrane</keyword>
<protein>
    <recommendedName>
        <fullName evidence="9">Riboflavin transporter</fullName>
    </recommendedName>
</protein>
<comment type="function">
    <text evidence="9">Plasma membrane transporter mediating the uptake by cells of the water soluble vitamin B2/riboflavin that plays a key role in biochemical oxidation-reduction reactions of the carbohydrate, lipid, and amino acid metabolism.</text>
</comment>
<name>A0AAN8JYW4_PATCE</name>
<comment type="similarity">
    <text evidence="3 9">Belongs to the riboflavin transporter family.</text>
</comment>
<feature type="transmembrane region" description="Helical" evidence="9">
    <location>
        <begin position="380"/>
        <end position="400"/>
    </location>
</feature>
<feature type="transmembrane region" description="Helical" evidence="9">
    <location>
        <begin position="412"/>
        <end position="434"/>
    </location>
</feature>
<evidence type="ECO:0000256" key="9">
    <source>
        <dbReference type="RuleBase" id="RU368035"/>
    </source>
</evidence>
<dbReference type="PANTHER" id="PTHR12929:SF10">
    <property type="entry name" value="RIBOFLAVIN TRANSPORTER"/>
    <property type="match status" value="1"/>
</dbReference>
<feature type="transmembrane region" description="Helical" evidence="9">
    <location>
        <begin position="212"/>
        <end position="234"/>
    </location>
</feature>
<feature type="transmembrane region" description="Helical" evidence="9">
    <location>
        <begin position="351"/>
        <end position="373"/>
    </location>
</feature>
<dbReference type="InterPro" id="IPR009357">
    <property type="entry name" value="Riboflavin_transptr"/>
</dbReference>
<feature type="transmembrane region" description="Helical" evidence="9">
    <location>
        <begin position="446"/>
        <end position="468"/>
    </location>
</feature>
<evidence type="ECO:0000256" key="2">
    <source>
        <dbReference type="ARBA" id="ARBA00004651"/>
    </source>
</evidence>
<keyword evidence="7 9" id="KW-1133">Transmembrane helix</keyword>
<gene>
    <name evidence="10" type="ORF">SNE40_007629</name>
</gene>
<evidence type="ECO:0000256" key="8">
    <source>
        <dbReference type="ARBA" id="ARBA00023136"/>
    </source>
</evidence>
<comment type="catalytic activity">
    <reaction evidence="1 9">
        <text>riboflavin(in) = riboflavin(out)</text>
        <dbReference type="Rhea" id="RHEA:35015"/>
        <dbReference type="ChEBI" id="CHEBI:57986"/>
    </reaction>
</comment>
<evidence type="ECO:0000256" key="7">
    <source>
        <dbReference type="ARBA" id="ARBA00022989"/>
    </source>
</evidence>
<evidence type="ECO:0000313" key="11">
    <source>
        <dbReference type="Proteomes" id="UP001347796"/>
    </source>
</evidence>
<evidence type="ECO:0000313" key="10">
    <source>
        <dbReference type="EMBL" id="KAK6185379.1"/>
    </source>
</evidence>
<evidence type="ECO:0000256" key="1">
    <source>
        <dbReference type="ARBA" id="ARBA00000215"/>
    </source>
</evidence>
<dbReference type="Pfam" id="PF06237">
    <property type="entry name" value="SLC52_ribofla_tr"/>
    <property type="match status" value="1"/>
</dbReference>
<dbReference type="GO" id="GO:0032217">
    <property type="term" value="F:riboflavin transmembrane transporter activity"/>
    <property type="evidence" value="ECO:0007669"/>
    <property type="project" value="UniProtKB-UniRule"/>
</dbReference>
<keyword evidence="5 9" id="KW-1003">Cell membrane</keyword>
<accession>A0AAN8JYW4</accession>
<feature type="transmembrane region" description="Helical" evidence="9">
    <location>
        <begin position="122"/>
        <end position="142"/>
    </location>
</feature>
<feature type="transmembrane region" description="Helical" evidence="9">
    <location>
        <begin position="53"/>
        <end position="74"/>
    </location>
</feature>
<feature type="transmembrane region" description="Helical" evidence="9">
    <location>
        <begin position="314"/>
        <end position="331"/>
    </location>
</feature>
<keyword evidence="4 9" id="KW-0813">Transport</keyword>
<evidence type="ECO:0000256" key="5">
    <source>
        <dbReference type="ARBA" id="ARBA00022475"/>
    </source>
</evidence>
<comment type="caution">
    <text evidence="10">The sequence shown here is derived from an EMBL/GenBank/DDBJ whole genome shotgun (WGS) entry which is preliminary data.</text>
</comment>